<dbReference type="EMBL" id="BMLN01000002">
    <property type="protein sequence ID" value="GGN92887.1"/>
    <property type="molecule type" value="Genomic_DNA"/>
</dbReference>
<keyword evidence="4 6" id="KW-1133">Transmembrane helix</keyword>
<keyword evidence="3 6" id="KW-0812">Transmembrane</keyword>
<accession>A0ABQ2KU81</accession>
<keyword evidence="9" id="KW-1185">Reference proteome</keyword>
<dbReference type="RefSeq" id="WP_018977704.1">
    <property type="nucleotide sequence ID" value="NZ_BMLN01000002.1"/>
</dbReference>
<evidence type="ECO:0000256" key="2">
    <source>
        <dbReference type="ARBA" id="ARBA00009399"/>
    </source>
</evidence>
<protein>
    <recommendedName>
        <fullName evidence="7">GtrA/DPMS transmembrane domain-containing protein</fullName>
    </recommendedName>
</protein>
<reference evidence="9" key="1">
    <citation type="journal article" date="2019" name="Int. J. Syst. Evol. Microbiol.">
        <title>The Global Catalogue of Microorganisms (GCM) 10K type strain sequencing project: providing services to taxonomists for standard genome sequencing and annotation.</title>
        <authorList>
            <consortium name="The Broad Institute Genomics Platform"/>
            <consortium name="The Broad Institute Genome Sequencing Center for Infectious Disease"/>
            <person name="Wu L."/>
            <person name="Ma J."/>
        </authorList>
    </citation>
    <scope>NUCLEOTIDE SEQUENCE [LARGE SCALE GENOMIC DNA]</scope>
    <source>
        <strain evidence="9">CGMCC 1.6964</strain>
    </source>
</reference>
<evidence type="ECO:0000313" key="9">
    <source>
        <dbReference type="Proteomes" id="UP000606653"/>
    </source>
</evidence>
<dbReference type="InterPro" id="IPR051401">
    <property type="entry name" value="GtrA_CellWall_Glycosyl"/>
</dbReference>
<evidence type="ECO:0000256" key="4">
    <source>
        <dbReference type="ARBA" id="ARBA00022989"/>
    </source>
</evidence>
<dbReference type="Proteomes" id="UP000606653">
    <property type="component" value="Unassembled WGS sequence"/>
</dbReference>
<dbReference type="Pfam" id="PF04138">
    <property type="entry name" value="GtrA_DPMS_TM"/>
    <property type="match status" value="1"/>
</dbReference>
<comment type="caution">
    <text evidence="8">The sequence shown here is derived from an EMBL/GenBank/DDBJ whole genome shotgun (WGS) entry which is preliminary data.</text>
</comment>
<gene>
    <name evidence="8" type="ORF">GCM10010969_05860</name>
</gene>
<dbReference type="InterPro" id="IPR007267">
    <property type="entry name" value="GtrA_DPMS_TM"/>
</dbReference>
<feature type="transmembrane region" description="Helical" evidence="6">
    <location>
        <begin position="130"/>
        <end position="150"/>
    </location>
</feature>
<feature type="transmembrane region" description="Helical" evidence="6">
    <location>
        <begin position="40"/>
        <end position="62"/>
    </location>
</feature>
<feature type="transmembrane region" description="Helical" evidence="6">
    <location>
        <begin position="103"/>
        <end position="124"/>
    </location>
</feature>
<comment type="similarity">
    <text evidence="2">Belongs to the GtrA family.</text>
</comment>
<evidence type="ECO:0000256" key="3">
    <source>
        <dbReference type="ARBA" id="ARBA00022692"/>
    </source>
</evidence>
<organism evidence="8 9">
    <name type="scientific">Saccharibacillus kuerlensis</name>
    <dbReference type="NCBI Taxonomy" id="459527"/>
    <lineage>
        <taxon>Bacteria</taxon>
        <taxon>Bacillati</taxon>
        <taxon>Bacillota</taxon>
        <taxon>Bacilli</taxon>
        <taxon>Bacillales</taxon>
        <taxon>Paenibacillaceae</taxon>
        <taxon>Saccharibacillus</taxon>
    </lineage>
</organism>
<comment type="subcellular location">
    <subcellularLocation>
        <location evidence="1">Membrane</location>
        <topology evidence="1">Multi-pass membrane protein</topology>
    </subcellularLocation>
</comment>
<dbReference type="PANTHER" id="PTHR38459:SF1">
    <property type="entry name" value="PROPHAGE BACTOPRENOL-LINKED GLUCOSE TRANSLOCASE HOMOLOG"/>
    <property type="match status" value="1"/>
</dbReference>
<evidence type="ECO:0000313" key="8">
    <source>
        <dbReference type="EMBL" id="GGN92887.1"/>
    </source>
</evidence>
<sequence length="165" mass="18714">MRNGKEQKSSAALPTQIQNLWLKKILNLLPPIISNNFFDFLKYGIIGVVGTLLQTGTLFLVVEKWDGDPLLGSTIGFILSLLFSYAANSRWTFKESERSSMVLIKYTIVSCAGLILNLLILYLFDRVLGWWYGYGQITSIIIIPIHNFILNKIWAFKAQPAQKVD</sequence>
<feature type="domain" description="GtrA/DPMS transmembrane" evidence="7">
    <location>
        <begin position="42"/>
        <end position="156"/>
    </location>
</feature>
<feature type="transmembrane region" description="Helical" evidence="6">
    <location>
        <begin position="74"/>
        <end position="91"/>
    </location>
</feature>
<evidence type="ECO:0000259" key="7">
    <source>
        <dbReference type="Pfam" id="PF04138"/>
    </source>
</evidence>
<evidence type="ECO:0000256" key="5">
    <source>
        <dbReference type="ARBA" id="ARBA00023136"/>
    </source>
</evidence>
<evidence type="ECO:0000256" key="1">
    <source>
        <dbReference type="ARBA" id="ARBA00004141"/>
    </source>
</evidence>
<proteinExistence type="inferred from homology"/>
<evidence type="ECO:0000256" key="6">
    <source>
        <dbReference type="SAM" id="Phobius"/>
    </source>
</evidence>
<dbReference type="PANTHER" id="PTHR38459">
    <property type="entry name" value="PROPHAGE BACTOPRENOL-LINKED GLUCOSE TRANSLOCASE HOMOLOG"/>
    <property type="match status" value="1"/>
</dbReference>
<keyword evidence="5 6" id="KW-0472">Membrane</keyword>
<name>A0ABQ2KU81_9BACL</name>